<dbReference type="InterPro" id="IPR050491">
    <property type="entry name" value="AmpC-like"/>
</dbReference>
<dbReference type="InterPro" id="IPR001466">
    <property type="entry name" value="Beta-lactam-related"/>
</dbReference>
<dbReference type="EC" id="3.-.-.-" evidence="5"/>
<feature type="domain" description="Beta-lactamase-related" evidence="4">
    <location>
        <begin position="25"/>
        <end position="346"/>
    </location>
</feature>
<evidence type="ECO:0000256" key="3">
    <source>
        <dbReference type="SAM" id="SignalP"/>
    </source>
</evidence>
<dbReference type="EMBL" id="JBHSJJ010000002">
    <property type="protein sequence ID" value="MFC4870690.1"/>
    <property type="molecule type" value="Genomic_DNA"/>
</dbReference>
<dbReference type="InterPro" id="IPR012338">
    <property type="entry name" value="Beta-lactam/transpept-like"/>
</dbReference>
<comment type="caution">
    <text evidence="5">The sequence shown here is derived from an EMBL/GenBank/DDBJ whole genome shotgun (WGS) entry which is preliminary data.</text>
</comment>
<sequence length="358" mass="40603">MKKLIALCILSACHFNLFGQSSGLDKFIESYTKENDFNGTILIHQQAKTIYHESFGWANFEFKVPNTTDTRYKIASITKLFTSVLIMQLVEKDIIDLNQSINTYLPAYEGEGADKVSVRQLLNHTSGMVNIDAGTSLESALHNGIPLYQKPRSPDELLRDFCSGKLENNPGEVFDYNNADYIVLGKIIEKVYNKAYEQVLFENILQPLEMINTGLIHQGKIFENLANTYFFRDDLERLVPDLPVYMENWYAAGAMYSTSSDILQFSEALFGLKLLQQESLDQMFVSGLGEYGYGVWVYEDYPINNKMYKIIKRPGRIMGAQAMLFHVLNEDATIIILSNTGTTSLDNFAADLADQMIK</sequence>
<reference evidence="6" key="1">
    <citation type="journal article" date="2019" name="Int. J. Syst. Evol. Microbiol.">
        <title>The Global Catalogue of Microorganisms (GCM) 10K type strain sequencing project: providing services to taxonomists for standard genome sequencing and annotation.</title>
        <authorList>
            <consortium name="The Broad Institute Genomics Platform"/>
            <consortium name="The Broad Institute Genome Sequencing Center for Infectious Disease"/>
            <person name="Wu L."/>
            <person name="Ma J."/>
        </authorList>
    </citation>
    <scope>NUCLEOTIDE SEQUENCE [LARGE SCALE GENOMIC DNA]</scope>
    <source>
        <strain evidence="6">CGMCC 4.7466</strain>
    </source>
</reference>
<organism evidence="5 6">
    <name type="scientific">Negadavirga shengliensis</name>
    <dbReference type="NCBI Taxonomy" id="1389218"/>
    <lineage>
        <taxon>Bacteria</taxon>
        <taxon>Pseudomonadati</taxon>
        <taxon>Bacteroidota</taxon>
        <taxon>Cytophagia</taxon>
        <taxon>Cytophagales</taxon>
        <taxon>Cyclobacteriaceae</taxon>
        <taxon>Negadavirga</taxon>
    </lineage>
</organism>
<dbReference type="Gene3D" id="3.40.710.10">
    <property type="entry name" value="DD-peptidase/beta-lactamase superfamily"/>
    <property type="match status" value="1"/>
</dbReference>
<keyword evidence="3" id="KW-0732">Signal</keyword>
<keyword evidence="5" id="KW-0378">Hydrolase</keyword>
<feature type="signal peptide" evidence="3">
    <location>
        <begin position="1"/>
        <end position="19"/>
    </location>
</feature>
<dbReference type="PANTHER" id="PTHR46825">
    <property type="entry name" value="D-ALANYL-D-ALANINE-CARBOXYPEPTIDASE/ENDOPEPTIDASE AMPH"/>
    <property type="match status" value="1"/>
</dbReference>
<feature type="chain" id="PRO_5045102510" evidence="3">
    <location>
        <begin position="20"/>
        <end position="358"/>
    </location>
</feature>
<dbReference type="PANTHER" id="PTHR46825:SF11">
    <property type="entry name" value="PENICILLIN-BINDING PROTEIN 4"/>
    <property type="match status" value="1"/>
</dbReference>
<name>A0ABV9SW99_9BACT</name>
<dbReference type="Proteomes" id="UP001595818">
    <property type="component" value="Unassembled WGS sequence"/>
</dbReference>
<keyword evidence="2" id="KW-0472">Membrane</keyword>
<gene>
    <name evidence="5" type="ORF">ACFPFU_03260</name>
</gene>
<dbReference type="SUPFAM" id="SSF56601">
    <property type="entry name" value="beta-lactamase/transpeptidase-like"/>
    <property type="match status" value="1"/>
</dbReference>
<dbReference type="GO" id="GO:0016787">
    <property type="term" value="F:hydrolase activity"/>
    <property type="evidence" value="ECO:0007669"/>
    <property type="project" value="UniProtKB-KW"/>
</dbReference>
<dbReference type="Pfam" id="PF00144">
    <property type="entry name" value="Beta-lactamase"/>
    <property type="match status" value="1"/>
</dbReference>
<proteinExistence type="predicted"/>
<evidence type="ECO:0000256" key="1">
    <source>
        <dbReference type="ARBA" id="ARBA00004370"/>
    </source>
</evidence>
<keyword evidence="6" id="KW-1185">Reference proteome</keyword>
<evidence type="ECO:0000256" key="2">
    <source>
        <dbReference type="ARBA" id="ARBA00023136"/>
    </source>
</evidence>
<evidence type="ECO:0000313" key="6">
    <source>
        <dbReference type="Proteomes" id="UP001595818"/>
    </source>
</evidence>
<protein>
    <submittedName>
        <fullName evidence="5">Serine hydrolase domain-containing protein</fullName>
        <ecNumber evidence="5">3.-.-.-</ecNumber>
    </submittedName>
</protein>
<evidence type="ECO:0000313" key="5">
    <source>
        <dbReference type="EMBL" id="MFC4870690.1"/>
    </source>
</evidence>
<evidence type="ECO:0000259" key="4">
    <source>
        <dbReference type="Pfam" id="PF00144"/>
    </source>
</evidence>
<comment type="subcellular location">
    <subcellularLocation>
        <location evidence="1">Membrane</location>
    </subcellularLocation>
</comment>
<accession>A0ABV9SW99</accession>
<dbReference type="RefSeq" id="WP_377061471.1">
    <property type="nucleotide sequence ID" value="NZ_JBHSJJ010000002.1"/>
</dbReference>